<dbReference type="AlphaFoldDB" id="A0A4Y2WD58"/>
<comment type="caution">
    <text evidence="2">The sequence shown here is derived from an EMBL/GenBank/DDBJ whole genome shotgun (WGS) entry which is preliminary data.</text>
</comment>
<evidence type="ECO:0000256" key="1">
    <source>
        <dbReference type="SAM" id="MobiDB-lite"/>
    </source>
</evidence>
<reference evidence="2 3" key="1">
    <citation type="journal article" date="2019" name="Sci. Rep.">
        <title>Orb-weaving spider Araneus ventricosus genome elucidates the spidroin gene catalogue.</title>
        <authorList>
            <person name="Kono N."/>
            <person name="Nakamura H."/>
            <person name="Ohtoshi R."/>
            <person name="Moran D.A.P."/>
            <person name="Shinohara A."/>
            <person name="Yoshida Y."/>
            <person name="Fujiwara M."/>
            <person name="Mori M."/>
            <person name="Tomita M."/>
            <person name="Arakawa K."/>
        </authorList>
    </citation>
    <scope>NUCLEOTIDE SEQUENCE [LARGE SCALE GENOMIC DNA]</scope>
</reference>
<feature type="region of interest" description="Disordered" evidence="1">
    <location>
        <begin position="68"/>
        <end position="90"/>
    </location>
</feature>
<protein>
    <submittedName>
        <fullName evidence="2">Uncharacterized protein</fullName>
    </submittedName>
</protein>
<dbReference type="Proteomes" id="UP000499080">
    <property type="component" value="Unassembled WGS sequence"/>
</dbReference>
<sequence length="90" mass="10360">MNLCTKEIKSQQRIRNKILFETPGIARISWCGLFFSTFWADLKTLRIIRSHSSDITLRKRVSCLTASVQSTDRKPPATWSRTDTSDAQLE</sequence>
<keyword evidence="3" id="KW-1185">Reference proteome</keyword>
<evidence type="ECO:0000313" key="2">
    <source>
        <dbReference type="EMBL" id="GBO34891.1"/>
    </source>
</evidence>
<feature type="compositionally biased region" description="Polar residues" evidence="1">
    <location>
        <begin position="79"/>
        <end position="90"/>
    </location>
</feature>
<dbReference type="EMBL" id="BGPR01058798">
    <property type="protein sequence ID" value="GBO34891.1"/>
    <property type="molecule type" value="Genomic_DNA"/>
</dbReference>
<organism evidence="2 3">
    <name type="scientific">Araneus ventricosus</name>
    <name type="common">Orbweaver spider</name>
    <name type="synonym">Epeira ventricosa</name>
    <dbReference type="NCBI Taxonomy" id="182803"/>
    <lineage>
        <taxon>Eukaryota</taxon>
        <taxon>Metazoa</taxon>
        <taxon>Ecdysozoa</taxon>
        <taxon>Arthropoda</taxon>
        <taxon>Chelicerata</taxon>
        <taxon>Arachnida</taxon>
        <taxon>Araneae</taxon>
        <taxon>Araneomorphae</taxon>
        <taxon>Entelegynae</taxon>
        <taxon>Araneoidea</taxon>
        <taxon>Araneidae</taxon>
        <taxon>Araneus</taxon>
    </lineage>
</organism>
<proteinExistence type="predicted"/>
<gene>
    <name evidence="2" type="ORF">AVEN_129013_1</name>
</gene>
<accession>A0A4Y2WD58</accession>
<name>A0A4Y2WD58_ARAVE</name>
<evidence type="ECO:0000313" key="3">
    <source>
        <dbReference type="Proteomes" id="UP000499080"/>
    </source>
</evidence>